<accession>A0A922MXW2</accession>
<gene>
    <name evidence="1" type="ORF">HF086_006420</name>
</gene>
<reference evidence="1" key="1">
    <citation type="journal article" date="2021" name="G3 (Bethesda)">
        <title>Genome and transcriptome analysis of the beet armyworm Spodoptera exigua reveals targets for pest control. .</title>
        <authorList>
            <person name="Simon S."/>
            <person name="Breeschoten T."/>
            <person name="Jansen H.J."/>
            <person name="Dirks R.P."/>
            <person name="Schranz M.E."/>
            <person name="Ros V.I.D."/>
        </authorList>
    </citation>
    <scope>NUCLEOTIDE SEQUENCE</scope>
    <source>
        <strain evidence="1">TB_SE_WUR_2020</strain>
    </source>
</reference>
<evidence type="ECO:0000313" key="2">
    <source>
        <dbReference type="Proteomes" id="UP000814243"/>
    </source>
</evidence>
<protein>
    <submittedName>
        <fullName evidence="1">Uncharacterized protein</fullName>
    </submittedName>
</protein>
<dbReference type="Proteomes" id="UP000814243">
    <property type="component" value="Unassembled WGS sequence"/>
</dbReference>
<dbReference type="AlphaFoldDB" id="A0A922MXW2"/>
<proteinExistence type="predicted"/>
<comment type="caution">
    <text evidence="1">The sequence shown here is derived from an EMBL/GenBank/DDBJ whole genome shotgun (WGS) entry which is preliminary data.</text>
</comment>
<sequence length="115" mass="13471">MIEFGNMFLIKSPYVSLFLYTGMIKTLLLQLTISLRLQLFYDAIKCGQDLSKRVLLYSECTDFQKKMCKNVRREHRASFRKLSACGLFYVDICHPLHLMSLLTNYTVVLLQFAFL</sequence>
<organism evidence="1 2">
    <name type="scientific">Spodoptera exigua</name>
    <name type="common">Beet armyworm</name>
    <name type="synonym">Noctua fulgens</name>
    <dbReference type="NCBI Taxonomy" id="7107"/>
    <lineage>
        <taxon>Eukaryota</taxon>
        <taxon>Metazoa</taxon>
        <taxon>Ecdysozoa</taxon>
        <taxon>Arthropoda</taxon>
        <taxon>Hexapoda</taxon>
        <taxon>Insecta</taxon>
        <taxon>Pterygota</taxon>
        <taxon>Neoptera</taxon>
        <taxon>Endopterygota</taxon>
        <taxon>Lepidoptera</taxon>
        <taxon>Glossata</taxon>
        <taxon>Ditrysia</taxon>
        <taxon>Noctuoidea</taxon>
        <taxon>Noctuidae</taxon>
        <taxon>Amphipyrinae</taxon>
        <taxon>Spodoptera</taxon>
    </lineage>
</organism>
<name>A0A922MXW2_SPOEX</name>
<evidence type="ECO:0000313" key="1">
    <source>
        <dbReference type="EMBL" id="KAH9644392.1"/>
    </source>
</evidence>
<dbReference type="EMBL" id="JACEFF010000086">
    <property type="protein sequence ID" value="KAH9644392.1"/>
    <property type="molecule type" value="Genomic_DNA"/>
</dbReference>